<evidence type="ECO:0000256" key="6">
    <source>
        <dbReference type="ARBA" id="ARBA00022801"/>
    </source>
</evidence>
<protein>
    <submittedName>
        <fullName evidence="11">Unannotated protein</fullName>
    </submittedName>
</protein>
<keyword evidence="4" id="KW-0963">Cytoplasm</keyword>
<dbReference type="InterPro" id="IPR004390">
    <property type="entry name" value="SR_rcpt_FtsY"/>
</dbReference>
<dbReference type="PANTHER" id="PTHR43134:SF1">
    <property type="entry name" value="SIGNAL RECOGNITION PARTICLE RECEPTOR SUBUNIT ALPHA"/>
    <property type="match status" value="1"/>
</dbReference>
<dbReference type="Gene3D" id="1.20.120.140">
    <property type="entry name" value="Signal recognition particle SRP54, nucleotide-binding domain"/>
    <property type="match status" value="1"/>
</dbReference>
<evidence type="ECO:0000256" key="3">
    <source>
        <dbReference type="ARBA" id="ARBA00022475"/>
    </source>
</evidence>
<dbReference type="PROSITE" id="PS00300">
    <property type="entry name" value="SRP54"/>
    <property type="match status" value="1"/>
</dbReference>
<evidence type="ECO:0000256" key="7">
    <source>
        <dbReference type="ARBA" id="ARBA00023134"/>
    </source>
</evidence>
<evidence type="ECO:0000256" key="5">
    <source>
        <dbReference type="ARBA" id="ARBA00022741"/>
    </source>
</evidence>
<keyword evidence="5" id="KW-0547">Nucleotide-binding</keyword>
<dbReference type="GO" id="GO:0005047">
    <property type="term" value="F:signal recognition particle binding"/>
    <property type="evidence" value="ECO:0007669"/>
    <property type="project" value="TreeGrafter"/>
</dbReference>
<dbReference type="InterPro" id="IPR003593">
    <property type="entry name" value="AAA+_ATPase"/>
</dbReference>
<proteinExistence type="inferred from homology"/>
<accession>A0A6J6N1Q0</accession>
<keyword evidence="7" id="KW-0342">GTP-binding</keyword>
<evidence type="ECO:0000256" key="2">
    <source>
        <dbReference type="ARBA" id="ARBA00008531"/>
    </source>
</evidence>
<dbReference type="SUPFAM" id="SSF52540">
    <property type="entry name" value="P-loop containing nucleoside triphosphate hydrolases"/>
    <property type="match status" value="1"/>
</dbReference>
<dbReference type="InterPro" id="IPR036225">
    <property type="entry name" value="SRP/SRP_N"/>
</dbReference>
<evidence type="ECO:0000256" key="4">
    <source>
        <dbReference type="ARBA" id="ARBA00022490"/>
    </source>
</evidence>
<dbReference type="GO" id="GO:0005525">
    <property type="term" value="F:GTP binding"/>
    <property type="evidence" value="ECO:0007669"/>
    <property type="project" value="UniProtKB-KW"/>
</dbReference>
<dbReference type="FunFam" id="3.40.50.300:FF:000053">
    <property type="entry name" value="Signal recognition particle receptor FtsY"/>
    <property type="match status" value="1"/>
</dbReference>
<dbReference type="GO" id="GO:0005886">
    <property type="term" value="C:plasma membrane"/>
    <property type="evidence" value="ECO:0007669"/>
    <property type="project" value="UniProtKB-SubCell"/>
</dbReference>
<dbReference type="Gene3D" id="3.40.50.300">
    <property type="entry name" value="P-loop containing nucleotide triphosphate hydrolases"/>
    <property type="match status" value="1"/>
</dbReference>
<dbReference type="GO" id="GO:0005737">
    <property type="term" value="C:cytoplasm"/>
    <property type="evidence" value="ECO:0007669"/>
    <property type="project" value="UniProtKB-ARBA"/>
</dbReference>
<evidence type="ECO:0000256" key="9">
    <source>
        <dbReference type="ARBA" id="ARBA00023170"/>
    </source>
</evidence>
<keyword evidence="8" id="KW-0472">Membrane</keyword>
<evidence type="ECO:0000256" key="8">
    <source>
        <dbReference type="ARBA" id="ARBA00023136"/>
    </source>
</evidence>
<organism evidence="11">
    <name type="scientific">freshwater metagenome</name>
    <dbReference type="NCBI Taxonomy" id="449393"/>
    <lineage>
        <taxon>unclassified sequences</taxon>
        <taxon>metagenomes</taxon>
        <taxon>ecological metagenomes</taxon>
    </lineage>
</organism>
<sequence>MFWRKKDKNVQAPEEVQEQVIEEQVQEVVETVTESPVSEEVTEQVVEVEIPQVELEPIELPKRSLTKGIKSLFSRIKFDVENLEELEDVLIQADFGVDAAEAIVQEVKNRAKKSGAKTESELRLILTDLLTEKFGRDDRALKLDTGVQPYVILVVGVNGAGKTTTIGKLANWLTQGGAKVTLGAADTFRAAAVDQLETWATRSKSEIVKPTIEGQDPASVAFESAEKAIANNSDVLIIDTAGRLQNKQGLMDELGKIRRVIEKNLAISEVLLVLDATTGQNAMAQAKAFTEVANVTGIVLTKLDGTAKGGIVYAIQEQLDIPVKLVGIGEGVDDFGFFDASEFAIGLVGES</sequence>
<dbReference type="AlphaFoldDB" id="A0A6J6N1Q0"/>
<dbReference type="EMBL" id="CAEZXL010000007">
    <property type="protein sequence ID" value="CAB4678804.1"/>
    <property type="molecule type" value="Genomic_DNA"/>
</dbReference>
<evidence type="ECO:0000256" key="1">
    <source>
        <dbReference type="ARBA" id="ARBA00004413"/>
    </source>
</evidence>
<gene>
    <name evidence="11" type="ORF">UFOPK2373_00103</name>
</gene>
<dbReference type="InterPro" id="IPR042101">
    <property type="entry name" value="SRP54_N_sf"/>
</dbReference>
<dbReference type="Pfam" id="PF00448">
    <property type="entry name" value="SRP54"/>
    <property type="match status" value="1"/>
</dbReference>
<dbReference type="HAMAP" id="MF_00920">
    <property type="entry name" value="FtsY"/>
    <property type="match status" value="1"/>
</dbReference>
<dbReference type="SUPFAM" id="SSF47364">
    <property type="entry name" value="Domain of the SRP/SRP receptor G-proteins"/>
    <property type="match status" value="1"/>
</dbReference>
<name>A0A6J6N1Q0_9ZZZZ</name>
<dbReference type="SMART" id="SM00382">
    <property type="entry name" value="AAA"/>
    <property type="match status" value="1"/>
</dbReference>
<dbReference type="GO" id="GO:0006614">
    <property type="term" value="P:SRP-dependent cotranslational protein targeting to membrane"/>
    <property type="evidence" value="ECO:0007669"/>
    <property type="project" value="InterPro"/>
</dbReference>
<dbReference type="NCBIfam" id="TIGR00064">
    <property type="entry name" value="ftsY"/>
    <property type="match status" value="1"/>
</dbReference>
<comment type="similarity">
    <text evidence="2">Belongs to the GTP-binding SRP family.</text>
</comment>
<keyword evidence="9" id="KW-0675">Receptor</keyword>
<reference evidence="11" key="1">
    <citation type="submission" date="2020-05" db="EMBL/GenBank/DDBJ databases">
        <authorList>
            <person name="Chiriac C."/>
            <person name="Salcher M."/>
            <person name="Ghai R."/>
            <person name="Kavagutti S V."/>
        </authorList>
    </citation>
    <scope>NUCLEOTIDE SEQUENCE</scope>
</reference>
<dbReference type="InterPro" id="IPR000897">
    <property type="entry name" value="SRP54_GTPase_dom"/>
</dbReference>
<keyword evidence="6" id="KW-0378">Hydrolase</keyword>
<dbReference type="Pfam" id="PF02881">
    <property type="entry name" value="SRP54_N"/>
    <property type="match status" value="1"/>
</dbReference>
<evidence type="ECO:0000259" key="10">
    <source>
        <dbReference type="PROSITE" id="PS00300"/>
    </source>
</evidence>
<dbReference type="InterPro" id="IPR027417">
    <property type="entry name" value="P-loop_NTPase"/>
</dbReference>
<dbReference type="GO" id="GO:0003924">
    <property type="term" value="F:GTPase activity"/>
    <property type="evidence" value="ECO:0007669"/>
    <property type="project" value="TreeGrafter"/>
</dbReference>
<feature type="domain" description="SRP54-type proteins GTP-binding" evidence="10">
    <location>
        <begin position="322"/>
        <end position="335"/>
    </location>
</feature>
<dbReference type="PANTHER" id="PTHR43134">
    <property type="entry name" value="SIGNAL RECOGNITION PARTICLE RECEPTOR SUBUNIT ALPHA"/>
    <property type="match status" value="1"/>
</dbReference>
<comment type="subcellular location">
    <subcellularLocation>
        <location evidence="1">Cell membrane</location>
        <topology evidence="1">Peripheral membrane protein</topology>
        <orientation evidence="1">Cytoplasmic side</orientation>
    </subcellularLocation>
</comment>
<dbReference type="InterPro" id="IPR013822">
    <property type="entry name" value="Signal_recog_particl_SRP54_hlx"/>
</dbReference>
<dbReference type="SMART" id="SM00962">
    <property type="entry name" value="SRP54"/>
    <property type="match status" value="1"/>
</dbReference>
<dbReference type="SMART" id="SM00963">
    <property type="entry name" value="SRP54_N"/>
    <property type="match status" value="1"/>
</dbReference>
<keyword evidence="3" id="KW-1003">Cell membrane</keyword>
<evidence type="ECO:0000313" key="11">
    <source>
        <dbReference type="EMBL" id="CAB4678804.1"/>
    </source>
</evidence>